<reference evidence="6 7" key="1">
    <citation type="submission" date="2017-08" db="EMBL/GenBank/DDBJ databases">
        <title>Mesorhizobium wenxinae sp. nov., a novel rhizobial species isolated from root nodules of chickpea (Cicer arietinum L.).</title>
        <authorList>
            <person name="Zhang J."/>
        </authorList>
    </citation>
    <scope>NUCLEOTIDE SEQUENCE [LARGE SCALE GENOMIC DNA]</scope>
    <source>
        <strain evidence="7">WYCCWR 10019</strain>
    </source>
</reference>
<evidence type="ECO:0000313" key="6">
    <source>
        <dbReference type="EMBL" id="PAP92741.1"/>
    </source>
</evidence>
<feature type="domain" description="Response regulatory" evidence="5">
    <location>
        <begin position="9"/>
        <end position="119"/>
    </location>
</feature>
<keyword evidence="1 4" id="KW-0597">Phosphoprotein</keyword>
<sequence>MDKLLSGRRLLVVEDEILVLMMIEDMLGDLGCESVTSAATIAQAIALIEAKIFDAAMLDMNLDGDDSNTVADALAERGVPFIYSTGNSGRDMREGFSNRAVLRKPFSFDELATKLESLLSH</sequence>
<evidence type="ECO:0000259" key="5">
    <source>
        <dbReference type="PROSITE" id="PS50110"/>
    </source>
</evidence>
<dbReference type="GO" id="GO:0000160">
    <property type="term" value="P:phosphorelay signal transduction system"/>
    <property type="evidence" value="ECO:0007669"/>
    <property type="project" value="InterPro"/>
</dbReference>
<evidence type="ECO:0000256" key="3">
    <source>
        <dbReference type="ARBA" id="ARBA00023163"/>
    </source>
</evidence>
<gene>
    <name evidence="6" type="ORF">CIT31_25935</name>
</gene>
<keyword evidence="2" id="KW-0805">Transcription regulation</keyword>
<dbReference type="SUPFAM" id="SSF52172">
    <property type="entry name" value="CheY-like"/>
    <property type="match status" value="1"/>
</dbReference>
<evidence type="ECO:0000313" key="7">
    <source>
        <dbReference type="Proteomes" id="UP000215931"/>
    </source>
</evidence>
<dbReference type="InterPro" id="IPR050595">
    <property type="entry name" value="Bact_response_regulator"/>
</dbReference>
<dbReference type="InterPro" id="IPR011006">
    <property type="entry name" value="CheY-like_superfamily"/>
</dbReference>
<dbReference type="Gene3D" id="3.40.50.2300">
    <property type="match status" value="1"/>
</dbReference>
<feature type="modified residue" description="4-aspartylphosphate" evidence="4">
    <location>
        <position position="59"/>
    </location>
</feature>
<dbReference type="Pfam" id="PF00072">
    <property type="entry name" value="Response_reg"/>
    <property type="match status" value="1"/>
</dbReference>
<evidence type="ECO:0000256" key="4">
    <source>
        <dbReference type="PROSITE-ProRule" id="PRU00169"/>
    </source>
</evidence>
<evidence type="ECO:0000256" key="2">
    <source>
        <dbReference type="ARBA" id="ARBA00023015"/>
    </source>
</evidence>
<dbReference type="RefSeq" id="WP_095520940.1">
    <property type="nucleotide sequence ID" value="NZ_NPKH01000033.1"/>
</dbReference>
<dbReference type="PROSITE" id="PS50110">
    <property type="entry name" value="RESPONSE_REGULATORY"/>
    <property type="match status" value="1"/>
</dbReference>
<dbReference type="InterPro" id="IPR001789">
    <property type="entry name" value="Sig_transdc_resp-reg_receiver"/>
</dbReference>
<dbReference type="PANTHER" id="PTHR44591">
    <property type="entry name" value="STRESS RESPONSE REGULATOR PROTEIN 1"/>
    <property type="match status" value="1"/>
</dbReference>
<proteinExistence type="predicted"/>
<dbReference type="AlphaFoldDB" id="A0A271KAI1"/>
<keyword evidence="7" id="KW-1185">Reference proteome</keyword>
<dbReference type="OrthoDB" id="582170at2"/>
<dbReference type="SMART" id="SM00448">
    <property type="entry name" value="REC"/>
    <property type="match status" value="1"/>
</dbReference>
<keyword evidence="3" id="KW-0804">Transcription</keyword>
<comment type="caution">
    <text evidence="6">The sequence shown here is derived from an EMBL/GenBank/DDBJ whole genome shotgun (WGS) entry which is preliminary data.</text>
</comment>
<dbReference type="PANTHER" id="PTHR44591:SF3">
    <property type="entry name" value="RESPONSE REGULATORY DOMAIN-CONTAINING PROTEIN"/>
    <property type="match status" value="1"/>
</dbReference>
<organism evidence="6 7">
    <name type="scientific">Mesorhizobium wenxiniae</name>
    <dbReference type="NCBI Taxonomy" id="2014805"/>
    <lineage>
        <taxon>Bacteria</taxon>
        <taxon>Pseudomonadati</taxon>
        <taxon>Pseudomonadota</taxon>
        <taxon>Alphaproteobacteria</taxon>
        <taxon>Hyphomicrobiales</taxon>
        <taxon>Phyllobacteriaceae</taxon>
        <taxon>Mesorhizobium</taxon>
    </lineage>
</organism>
<name>A0A271KAI1_9HYPH</name>
<protein>
    <recommendedName>
        <fullName evidence="5">Response regulatory domain-containing protein</fullName>
    </recommendedName>
</protein>
<evidence type="ECO:0000256" key="1">
    <source>
        <dbReference type="ARBA" id="ARBA00022553"/>
    </source>
</evidence>
<dbReference type="Proteomes" id="UP000215931">
    <property type="component" value="Unassembled WGS sequence"/>
</dbReference>
<dbReference type="EMBL" id="NPKH01000033">
    <property type="protein sequence ID" value="PAP92741.1"/>
    <property type="molecule type" value="Genomic_DNA"/>
</dbReference>
<accession>A0A271KAI1</accession>